<dbReference type="OrthoDB" id="37659at2759"/>
<gene>
    <name evidence="1" type="ORF">F5147DRAFT_795481</name>
</gene>
<name>A0A9P7K0B7_9AGAM</name>
<dbReference type="Proteomes" id="UP000823399">
    <property type="component" value="Unassembled WGS sequence"/>
</dbReference>
<dbReference type="RefSeq" id="XP_041299410.1">
    <property type="nucleotide sequence ID" value="XM_041443156.1"/>
</dbReference>
<dbReference type="GeneID" id="64705415"/>
<accession>A0A9P7K0B7</accession>
<organism evidence="1 2">
    <name type="scientific">Suillus discolor</name>
    <dbReference type="NCBI Taxonomy" id="1912936"/>
    <lineage>
        <taxon>Eukaryota</taxon>
        <taxon>Fungi</taxon>
        <taxon>Dikarya</taxon>
        <taxon>Basidiomycota</taxon>
        <taxon>Agaricomycotina</taxon>
        <taxon>Agaricomycetes</taxon>
        <taxon>Agaricomycetidae</taxon>
        <taxon>Boletales</taxon>
        <taxon>Suillineae</taxon>
        <taxon>Suillaceae</taxon>
        <taxon>Suillus</taxon>
    </lineage>
</organism>
<evidence type="ECO:0000313" key="1">
    <source>
        <dbReference type="EMBL" id="KAG2119584.1"/>
    </source>
</evidence>
<comment type="caution">
    <text evidence="1">The sequence shown here is derived from an EMBL/GenBank/DDBJ whole genome shotgun (WGS) entry which is preliminary data.</text>
</comment>
<evidence type="ECO:0000313" key="2">
    <source>
        <dbReference type="Proteomes" id="UP000823399"/>
    </source>
</evidence>
<sequence>MLFPDPHSLVILHSVRMLKTGRAVQLKEKNAHVVEIIPPLVESELHDFEGTTQRLSNFWLSLEEYTKVMMESLVRGDPYIPAGMVIEQHKQFEEGKSEAATKMHEHFQVNDSEIKHTYWSVWNVVFLCNQAQSV</sequence>
<dbReference type="AlphaFoldDB" id="A0A9P7K0B7"/>
<dbReference type="EMBL" id="JABBWM010000002">
    <property type="protein sequence ID" value="KAG2119584.1"/>
    <property type="molecule type" value="Genomic_DNA"/>
</dbReference>
<reference evidence="1" key="1">
    <citation type="journal article" date="2020" name="New Phytol.">
        <title>Comparative genomics reveals dynamic genome evolution in host specialist ectomycorrhizal fungi.</title>
        <authorList>
            <person name="Lofgren L.A."/>
            <person name="Nguyen N.H."/>
            <person name="Vilgalys R."/>
            <person name="Ruytinx J."/>
            <person name="Liao H.L."/>
            <person name="Branco S."/>
            <person name="Kuo A."/>
            <person name="LaButti K."/>
            <person name="Lipzen A."/>
            <person name="Andreopoulos W."/>
            <person name="Pangilinan J."/>
            <person name="Riley R."/>
            <person name="Hundley H."/>
            <person name="Na H."/>
            <person name="Barry K."/>
            <person name="Grigoriev I.V."/>
            <person name="Stajich J.E."/>
            <person name="Kennedy P.G."/>
        </authorList>
    </citation>
    <scope>NUCLEOTIDE SEQUENCE</scope>
    <source>
        <strain evidence="1">FC423</strain>
    </source>
</reference>
<keyword evidence="2" id="KW-1185">Reference proteome</keyword>
<protein>
    <submittedName>
        <fullName evidence="1">Uncharacterized protein</fullName>
    </submittedName>
</protein>
<proteinExistence type="predicted"/>